<dbReference type="InterPro" id="IPR029044">
    <property type="entry name" value="Nucleotide-diphossugar_trans"/>
</dbReference>
<sequence>MRMSIVCAVVLTYNRRSMLDQCLTALVGQSRVPDRILVLDNASTDGTAPFIRREWGERVQLVSLPRNVGAAGGFRAALHDAFETDADHVWMMDDDVLPDRDALERLLAADETLAGQGVSPSYLVSRARGRSGALTDVPDLDRRANAIGFQNWPLLLDHGMVPTRGATFVSILLPRATVEEHGLPLADMFMWGEDREYTVRISRERPGFLVGGSTVLHARATEGQLDIRTERNPERIRYHYFMVRNTTFTTRRYERKRQLIYLLIRQTRLAAGMATRGRWHGAALILRGLLHGFLFQPAT</sequence>
<comment type="similarity">
    <text evidence="1">Belongs to the glycosyltransferase 2 family.</text>
</comment>
<evidence type="ECO:0000256" key="1">
    <source>
        <dbReference type="ARBA" id="ARBA00006739"/>
    </source>
</evidence>
<dbReference type="PANTHER" id="PTHR43179:SF12">
    <property type="entry name" value="GALACTOFURANOSYLTRANSFERASE GLFT2"/>
    <property type="match status" value="1"/>
</dbReference>
<evidence type="ECO:0000256" key="3">
    <source>
        <dbReference type="ARBA" id="ARBA00022679"/>
    </source>
</evidence>
<accession>A0A1G7Q9A7</accession>
<feature type="domain" description="Glycosyltransferase 2-like" evidence="4">
    <location>
        <begin position="8"/>
        <end position="123"/>
    </location>
</feature>
<dbReference type="SUPFAM" id="SSF53448">
    <property type="entry name" value="Nucleotide-diphospho-sugar transferases"/>
    <property type="match status" value="1"/>
</dbReference>
<evidence type="ECO:0000259" key="4">
    <source>
        <dbReference type="Pfam" id="PF00535"/>
    </source>
</evidence>
<name>A0A1G7Q9A7_9SPHN</name>
<dbReference type="Gene3D" id="3.90.550.10">
    <property type="entry name" value="Spore Coat Polysaccharide Biosynthesis Protein SpsA, Chain A"/>
    <property type="match status" value="1"/>
</dbReference>
<proteinExistence type="inferred from homology"/>
<evidence type="ECO:0000313" key="5">
    <source>
        <dbReference type="EMBL" id="SDF95167.1"/>
    </source>
</evidence>
<dbReference type="Pfam" id="PF00535">
    <property type="entry name" value="Glycos_transf_2"/>
    <property type="match status" value="1"/>
</dbReference>
<dbReference type="EMBL" id="FNBI01000008">
    <property type="protein sequence ID" value="SDF95167.1"/>
    <property type="molecule type" value="Genomic_DNA"/>
</dbReference>
<organism evidence="5 6">
    <name type="scientific">Sphingomonas carotinifaciens</name>
    <dbReference type="NCBI Taxonomy" id="1166323"/>
    <lineage>
        <taxon>Bacteria</taxon>
        <taxon>Pseudomonadati</taxon>
        <taxon>Pseudomonadota</taxon>
        <taxon>Alphaproteobacteria</taxon>
        <taxon>Sphingomonadales</taxon>
        <taxon>Sphingomonadaceae</taxon>
        <taxon>Sphingomonas</taxon>
    </lineage>
</organism>
<keyword evidence="3" id="KW-0808">Transferase</keyword>
<dbReference type="GO" id="GO:0016757">
    <property type="term" value="F:glycosyltransferase activity"/>
    <property type="evidence" value="ECO:0007669"/>
    <property type="project" value="UniProtKB-KW"/>
</dbReference>
<evidence type="ECO:0000256" key="2">
    <source>
        <dbReference type="ARBA" id="ARBA00022676"/>
    </source>
</evidence>
<gene>
    <name evidence="5" type="ORF">SAMN05216557_10818</name>
</gene>
<evidence type="ECO:0000313" key="6">
    <source>
        <dbReference type="Proteomes" id="UP000323502"/>
    </source>
</evidence>
<keyword evidence="6" id="KW-1185">Reference proteome</keyword>
<protein>
    <submittedName>
        <fullName evidence="5">dTDP-4-dehydrorhamnose reductase</fullName>
    </submittedName>
</protein>
<keyword evidence="2" id="KW-0328">Glycosyltransferase</keyword>
<dbReference type="Proteomes" id="UP000323502">
    <property type="component" value="Unassembled WGS sequence"/>
</dbReference>
<dbReference type="PANTHER" id="PTHR43179">
    <property type="entry name" value="RHAMNOSYLTRANSFERASE WBBL"/>
    <property type="match status" value="1"/>
</dbReference>
<dbReference type="InterPro" id="IPR001173">
    <property type="entry name" value="Glyco_trans_2-like"/>
</dbReference>
<dbReference type="AlphaFoldDB" id="A0A1G7Q9A7"/>
<reference evidence="5 6" key="1">
    <citation type="submission" date="2016-10" db="EMBL/GenBank/DDBJ databases">
        <authorList>
            <person name="Varghese N."/>
            <person name="Submissions S."/>
        </authorList>
    </citation>
    <scope>NUCLEOTIDE SEQUENCE [LARGE SCALE GENOMIC DNA]</scope>
    <source>
        <strain evidence="5 6">S7-754</strain>
    </source>
</reference>